<feature type="domain" description="F-box" evidence="1">
    <location>
        <begin position="20"/>
        <end position="66"/>
    </location>
</feature>
<dbReference type="PROSITE" id="PS50181">
    <property type="entry name" value="FBOX"/>
    <property type="match status" value="1"/>
</dbReference>
<dbReference type="PANTHER" id="PTHR13318:SF190">
    <property type="entry name" value="PARTNER OF PAIRED, ISOFORM B"/>
    <property type="match status" value="1"/>
</dbReference>
<reference evidence="3" key="1">
    <citation type="submission" date="2025-08" db="UniProtKB">
        <authorList>
            <consortium name="RefSeq"/>
        </authorList>
    </citation>
    <scope>IDENTIFICATION</scope>
    <source>
        <tissue evidence="3">Tentacle</tissue>
    </source>
</reference>
<accession>A0A6P8H7Q2</accession>
<proteinExistence type="predicted"/>
<dbReference type="SMART" id="SM00256">
    <property type="entry name" value="FBOX"/>
    <property type="match status" value="1"/>
</dbReference>
<dbReference type="KEGG" id="aten:116289643"/>
<name>A0A6P8H7Q2_ACTTE</name>
<keyword evidence="2" id="KW-1185">Reference proteome</keyword>
<evidence type="ECO:0000259" key="1">
    <source>
        <dbReference type="PROSITE" id="PS50181"/>
    </source>
</evidence>
<dbReference type="InterPro" id="IPR006553">
    <property type="entry name" value="Leu-rich_rpt_Cys-con_subtyp"/>
</dbReference>
<evidence type="ECO:0000313" key="2">
    <source>
        <dbReference type="Proteomes" id="UP000515163"/>
    </source>
</evidence>
<dbReference type="Pfam" id="PF12937">
    <property type="entry name" value="F-box-like"/>
    <property type="match status" value="1"/>
</dbReference>
<dbReference type="GO" id="GO:0031146">
    <property type="term" value="P:SCF-dependent proteasomal ubiquitin-dependent protein catabolic process"/>
    <property type="evidence" value="ECO:0007669"/>
    <property type="project" value="TreeGrafter"/>
</dbReference>
<dbReference type="GO" id="GO:0019005">
    <property type="term" value="C:SCF ubiquitin ligase complex"/>
    <property type="evidence" value="ECO:0007669"/>
    <property type="project" value="TreeGrafter"/>
</dbReference>
<protein>
    <submittedName>
        <fullName evidence="3">F-box/LRR-repeat protein 7-like</fullName>
    </submittedName>
</protein>
<dbReference type="PANTHER" id="PTHR13318">
    <property type="entry name" value="PARTNER OF PAIRED, ISOFORM B-RELATED"/>
    <property type="match status" value="1"/>
</dbReference>
<dbReference type="RefSeq" id="XP_031552449.1">
    <property type="nucleotide sequence ID" value="XM_031696589.1"/>
</dbReference>
<dbReference type="InterPro" id="IPR032675">
    <property type="entry name" value="LRR_dom_sf"/>
</dbReference>
<organism evidence="2 3">
    <name type="scientific">Actinia tenebrosa</name>
    <name type="common">Australian red waratah sea anemone</name>
    <dbReference type="NCBI Taxonomy" id="6105"/>
    <lineage>
        <taxon>Eukaryota</taxon>
        <taxon>Metazoa</taxon>
        <taxon>Cnidaria</taxon>
        <taxon>Anthozoa</taxon>
        <taxon>Hexacorallia</taxon>
        <taxon>Actiniaria</taxon>
        <taxon>Actiniidae</taxon>
        <taxon>Actinia</taxon>
    </lineage>
</organism>
<dbReference type="SMART" id="SM00367">
    <property type="entry name" value="LRR_CC"/>
    <property type="match status" value="4"/>
</dbReference>
<dbReference type="Pfam" id="PF13516">
    <property type="entry name" value="LRR_6"/>
    <property type="match status" value="1"/>
</dbReference>
<dbReference type="Gene3D" id="3.80.10.10">
    <property type="entry name" value="Ribonuclease Inhibitor"/>
    <property type="match status" value="2"/>
</dbReference>
<dbReference type="SUPFAM" id="SSF52047">
    <property type="entry name" value="RNI-like"/>
    <property type="match status" value="1"/>
</dbReference>
<dbReference type="GeneID" id="116289643"/>
<dbReference type="AlphaFoldDB" id="A0A6P8H7Q2"/>
<dbReference type="InterPro" id="IPR001611">
    <property type="entry name" value="Leu-rich_rpt"/>
</dbReference>
<gene>
    <name evidence="3" type="primary">LOC116289643</name>
</gene>
<dbReference type="Proteomes" id="UP000515163">
    <property type="component" value="Unplaced"/>
</dbReference>
<dbReference type="InterPro" id="IPR001810">
    <property type="entry name" value="F-box_dom"/>
</dbReference>
<dbReference type="OrthoDB" id="3219396at2759"/>
<dbReference type="InParanoid" id="A0A6P8H7Q2"/>
<sequence>MKRKRKARKTYCSKKVKVSSPDMDCLPDSIVLQVFSYFSQTQLCSLALVCKRWKRLVYDGSLWRQVSLNRLKSYDIDNLLGNPIGRQLKKLFFWKCGVSPDNLVTLAEFCPQLQELYLRRNTIKEPKKQLPKAVFPELLVLDARELQGYVGHVLQIVASAQNIEMVAIDNTMDGFFDPYVFNDATHLKVLDCSRCMDIEDEDIATIAFSCPNLQSLSLMRCYNIEGTSLPSLFLHCLSLKSLSISYTHVTNRVIEACALENSCLEELDMSHCPGISSSGVYSVTSRLKDMVYININGCSFGPGIDSQVVRTLTQYASLEVLDLDVIEGQHGADEDLVTITQRCSSTLEVLRVNKGFATASGLKICLKNLPNLKRFGIVNYRQDYLDRGMEIERVLNSLAKFNPKLEILELSDYMDKESDKKTNAFIRLMLRCKYLQKISIFTFNRDMFVMAAEARVKANRKDIRLVQPTMICPTPRVVTTLPRMCFDRLVYGDEALYDDDPWRAKKYY</sequence>
<evidence type="ECO:0000313" key="3">
    <source>
        <dbReference type="RefSeq" id="XP_031552449.1"/>
    </source>
</evidence>